<evidence type="ECO:0000313" key="1">
    <source>
        <dbReference type="EMBL" id="KDQ21206.1"/>
    </source>
</evidence>
<reference evidence="2" key="1">
    <citation type="journal article" date="2014" name="Proc. Natl. Acad. Sci. U.S.A.">
        <title>Extensive sampling of basidiomycete genomes demonstrates inadequacy of the white-rot/brown-rot paradigm for wood decay fungi.</title>
        <authorList>
            <person name="Riley R."/>
            <person name="Salamov A.A."/>
            <person name="Brown D.W."/>
            <person name="Nagy L.G."/>
            <person name="Floudas D."/>
            <person name="Held B.W."/>
            <person name="Levasseur A."/>
            <person name="Lombard V."/>
            <person name="Morin E."/>
            <person name="Otillar R."/>
            <person name="Lindquist E.A."/>
            <person name="Sun H."/>
            <person name="LaButti K.M."/>
            <person name="Schmutz J."/>
            <person name="Jabbour D."/>
            <person name="Luo H."/>
            <person name="Baker S.E."/>
            <person name="Pisabarro A.G."/>
            <person name="Walton J.D."/>
            <person name="Blanchette R.A."/>
            <person name="Henrissat B."/>
            <person name="Martin F."/>
            <person name="Cullen D."/>
            <person name="Hibbett D.S."/>
            <person name="Grigoriev I.V."/>
        </authorList>
    </citation>
    <scope>NUCLEOTIDE SEQUENCE [LARGE SCALE GENOMIC DNA]</scope>
    <source>
        <strain evidence="2">FD-172 SS1</strain>
    </source>
</reference>
<dbReference type="InParanoid" id="A0A067NBP1"/>
<dbReference type="Proteomes" id="UP000027195">
    <property type="component" value="Unassembled WGS sequence"/>
</dbReference>
<proteinExistence type="predicted"/>
<name>A0A067NBP1_BOTB1</name>
<accession>A0A067NBP1</accession>
<gene>
    <name evidence="1" type="ORF">BOTBODRAFT_195300</name>
</gene>
<organism evidence="1 2">
    <name type="scientific">Botryobasidium botryosum (strain FD-172 SS1)</name>
    <dbReference type="NCBI Taxonomy" id="930990"/>
    <lineage>
        <taxon>Eukaryota</taxon>
        <taxon>Fungi</taxon>
        <taxon>Dikarya</taxon>
        <taxon>Basidiomycota</taxon>
        <taxon>Agaricomycotina</taxon>
        <taxon>Agaricomycetes</taxon>
        <taxon>Cantharellales</taxon>
        <taxon>Botryobasidiaceae</taxon>
        <taxon>Botryobasidium</taxon>
    </lineage>
</organism>
<keyword evidence="2" id="KW-1185">Reference proteome</keyword>
<dbReference type="HOGENOM" id="CLU_115011_0_0_1"/>
<dbReference type="OrthoDB" id="3012298at2759"/>
<evidence type="ECO:0000313" key="2">
    <source>
        <dbReference type="Proteomes" id="UP000027195"/>
    </source>
</evidence>
<sequence>MAFAIAQFQGIDISMATSGHCGYKWRSPSEDFFTPALSTSQPLSLSAFYLLTIYAMKFFSLLVTTAIAAFVSAAPLNCPSIPSQANMGVLKQVYQITQARRLDERELLATIETAWVESHVNNLPCGDQDSVGVFQQRPSQGWGTVAQCMDVNHATNAFIDTLIPNAKKFPGYSAGQLAQSVQRSEFPYRYDQAAGIAQGLIKQVRGH</sequence>
<dbReference type="AlphaFoldDB" id="A0A067NBP1"/>
<dbReference type="EMBL" id="KL198016">
    <property type="protein sequence ID" value="KDQ21206.1"/>
    <property type="molecule type" value="Genomic_DNA"/>
</dbReference>
<protein>
    <submittedName>
        <fullName evidence="1">Uncharacterized protein</fullName>
    </submittedName>
</protein>